<dbReference type="GO" id="GO:0005886">
    <property type="term" value="C:plasma membrane"/>
    <property type="evidence" value="ECO:0007669"/>
    <property type="project" value="UniProtKB-SubCell"/>
</dbReference>
<dbReference type="EMBL" id="LT630450">
    <property type="protein sequence ID" value="SFV72739.1"/>
    <property type="molecule type" value="Genomic_DNA"/>
</dbReference>
<dbReference type="Gene3D" id="1.20.1740.10">
    <property type="entry name" value="Amino acid/polyamine transporter I"/>
    <property type="match status" value="1"/>
</dbReference>
<protein>
    <submittedName>
        <fullName evidence="7">Putrescine importer</fullName>
    </submittedName>
</protein>
<dbReference type="GO" id="GO:0022857">
    <property type="term" value="F:transmembrane transporter activity"/>
    <property type="evidence" value="ECO:0007669"/>
    <property type="project" value="InterPro"/>
</dbReference>
<name>A0A1K1LDE7_9BACT</name>
<feature type="transmembrane region" description="Helical" evidence="6">
    <location>
        <begin position="51"/>
        <end position="71"/>
    </location>
</feature>
<feature type="transmembrane region" description="Helical" evidence="6">
    <location>
        <begin position="286"/>
        <end position="305"/>
    </location>
</feature>
<evidence type="ECO:0000256" key="4">
    <source>
        <dbReference type="ARBA" id="ARBA00022989"/>
    </source>
</evidence>
<keyword evidence="3 6" id="KW-0812">Transmembrane</keyword>
<dbReference type="Pfam" id="PF13520">
    <property type="entry name" value="AA_permease_2"/>
    <property type="match status" value="1"/>
</dbReference>
<dbReference type="PIRSF" id="PIRSF006060">
    <property type="entry name" value="AA_transporter"/>
    <property type="match status" value="1"/>
</dbReference>
<dbReference type="KEGG" id="dpg:DESPIGER_0870"/>
<feature type="transmembrane region" description="Helical" evidence="6">
    <location>
        <begin position="399"/>
        <end position="417"/>
    </location>
</feature>
<gene>
    <name evidence="7" type="ORF">DESPIGER_0870</name>
</gene>
<dbReference type="Proteomes" id="UP000186323">
    <property type="component" value="Chromosome I"/>
</dbReference>
<keyword evidence="2" id="KW-1003">Cell membrane</keyword>
<keyword evidence="5 6" id="KW-0472">Membrane</keyword>
<dbReference type="PANTHER" id="PTHR42770:SF16">
    <property type="entry name" value="AMINO ACID PERMEASE"/>
    <property type="match status" value="1"/>
</dbReference>
<dbReference type="InterPro" id="IPR050367">
    <property type="entry name" value="APC_superfamily"/>
</dbReference>
<feature type="transmembrane region" description="Helical" evidence="6">
    <location>
        <begin position="25"/>
        <end position="45"/>
    </location>
</feature>
<feature type="transmembrane region" description="Helical" evidence="6">
    <location>
        <begin position="423"/>
        <end position="441"/>
    </location>
</feature>
<evidence type="ECO:0000256" key="3">
    <source>
        <dbReference type="ARBA" id="ARBA00022692"/>
    </source>
</evidence>
<evidence type="ECO:0000256" key="2">
    <source>
        <dbReference type="ARBA" id="ARBA00022475"/>
    </source>
</evidence>
<evidence type="ECO:0000256" key="6">
    <source>
        <dbReference type="SAM" id="Phobius"/>
    </source>
</evidence>
<feature type="transmembrane region" description="Helical" evidence="6">
    <location>
        <begin position="130"/>
        <end position="148"/>
    </location>
</feature>
<keyword evidence="8" id="KW-1185">Reference proteome</keyword>
<evidence type="ECO:0000313" key="7">
    <source>
        <dbReference type="EMBL" id="SFV72739.1"/>
    </source>
</evidence>
<comment type="subcellular location">
    <subcellularLocation>
        <location evidence="1">Cell membrane</location>
        <topology evidence="1">Multi-pass membrane protein</topology>
    </subcellularLocation>
</comment>
<dbReference type="AlphaFoldDB" id="A0A1K1LDE7"/>
<feature type="transmembrane region" description="Helical" evidence="6">
    <location>
        <begin position="92"/>
        <end position="118"/>
    </location>
</feature>
<accession>A0A1K1LDE7</accession>
<feature type="transmembrane region" description="Helical" evidence="6">
    <location>
        <begin position="241"/>
        <end position="262"/>
    </location>
</feature>
<dbReference type="OrthoDB" id="138827at2"/>
<organism evidence="7 8">
    <name type="scientific">Desulfovibrio piger</name>
    <dbReference type="NCBI Taxonomy" id="901"/>
    <lineage>
        <taxon>Bacteria</taxon>
        <taxon>Pseudomonadati</taxon>
        <taxon>Thermodesulfobacteriota</taxon>
        <taxon>Desulfovibrionia</taxon>
        <taxon>Desulfovibrionales</taxon>
        <taxon>Desulfovibrionaceae</taxon>
        <taxon>Desulfovibrio</taxon>
    </lineage>
</organism>
<feature type="transmembrane region" description="Helical" evidence="6">
    <location>
        <begin position="342"/>
        <end position="361"/>
    </location>
</feature>
<dbReference type="RefSeq" id="WP_072333550.1">
    <property type="nucleotide sequence ID" value="NZ_CALJDE010000055.1"/>
</dbReference>
<keyword evidence="4 6" id="KW-1133">Transmembrane helix</keyword>
<dbReference type="PANTHER" id="PTHR42770">
    <property type="entry name" value="AMINO ACID TRANSPORTER-RELATED"/>
    <property type="match status" value="1"/>
</dbReference>
<dbReference type="InterPro" id="IPR002293">
    <property type="entry name" value="AA/rel_permease1"/>
</dbReference>
<evidence type="ECO:0000256" key="1">
    <source>
        <dbReference type="ARBA" id="ARBA00004651"/>
    </source>
</evidence>
<sequence>MSNTGSTDNFGYSQELKRELSFKDVFVYGMLFMVVIAPMSIYGYISKDSHMMAPFVYFVGICAMFFTALSYMKMSNRFPIAGSVYAYVQRGLNHHVGFIAGWLILLDYVFVPALLYLLTANWCVELFPATPRWLWVIVFVGINTLINVRGITYTARADWIMFYVEAVVLALFIGFGLNYVLGEGGGTGQLVMDPLYRPGEMNLQFIGLACTIACLSFLGFDGISTLAEETHRPEVTIGRATMAALLCIGFLFMLQTYVATIIQPDMSRMNPDTAFFDAAELAAGDWFRKVLLVVNILAVGIANTMNAQAATSRVLYGMSRDNVLPGVSGLFRKVHPRFQTPYIATIAVGIFSILVAELSTVEDLARLVNFGALTSFILLNLAVYNFFWRREKMRGGKALLNYVICPFCGVLILGYVWLSFDSMTQIVGFSWLAVGLVIGYVKSKGYKVVPEAFRKSDMV</sequence>
<feature type="transmembrane region" description="Helical" evidence="6">
    <location>
        <begin position="201"/>
        <end position="220"/>
    </location>
</feature>
<feature type="transmembrane region" description="Helical" evidence="6">
    <location>
        <begin position="367"/>
        <end position="387"/>
    </location>
</feature>
<evidence type="ECO:0000256" key="5">
    <source>
        <dbReference type="ARBA" id="ARBA00023136"/>
    </source>
</evidence>
<evidence type="ECO:0000313" key="8">
    <source>
        <dbReference type="Proteomes" id="UP000186323"/>
    </source>
</evidence>
<reference evidence="8" key="1">
    <citation type="submission" date="2016-10" db="EMBL/GenBank/DDBJ databases">
        <authorList>
            <person name="Wegmann U."/>
        </authorList>
    </citation>
    <scope>NUCLEOTIDE SEQUENCE [LARGE SCALE GENOMIC DNA]</scope>
</reference>
<proteinExistence type="predicted"/>
<feature type="transmembrane region" description="Helical" evidence="6">
    <location>
        <begin position="160"/>
        <end position="181"/>
    </location>
</feature>